<protein>
    <submittedName>
        <fullName evidence="2">Conjugative transposon protein TraK</fullName>
    </submittedName>
</protein>
<name>A0A2D1U760_9SPHI</name>
<dbReference type="NCBIfam" id="TIGR03781">
    <property type="entry name" value="Bac_Flav_CT_K"/>
    <property type="match status" value="1"/>
</dbReference>
<evidence type="ECO:0000313" key="3">
    <source>
        <dbReference type="Proteomes" id="UP000223749"/>
    </source>
</evidence>
<accession>A0A2D1U760</accession>
<dbReference type="RefSeq" id="WP_099439344.1">
    <property type="nucleotide sequence ID" value="NZ_CP024091.1"/>
</dbReference>
<keyword evidence="1" id="KW-0812">Transmembrane</keyword>
<keyword evidence="3" id="KW-1185">Reference proteome</keyword>
<keyword evidence="1" id="KW-0472">Membrane</keyword>
<reference evidence="2 3" key="1">
    <citation type="submission" date="2017-10" db="EMBL/GenBank/DDBJ databases">
        <title>Whole genome of Pedobacter ginsengisoli T01R-27 isolated from tomato rhizosphere.</title>
        <authorList>
            <person name="Weon H.-Y."/>
            <person name="Lee S.A."/>
            <person name="Sang M.K."/>
            <person name="Song J."/>
        </authorList>
    </citation>
    <scope>NUCLEOTIDE SEQUENCE [LARGE SCALE GENOMIC DNA]</scope>
    <source>
        <strain evidence="2 3">T01R-27</strain>
    </source>
</reference>
<dbReference type="Proteomes" id="UP000223749">
    <property type="component" value="Chromosome"/>
</dbReference>
<sequence length="209" mass="24334">MFQQIKNIDTAFRQVRIFSLIVIFANVAFTCFYTYRSDQRVSKAEDRVLILLNGKVVSAMSSNRKDNLEVEARDHVATFHQLFFDLSPDDKVIKEQLSKSLYLADQSAKRAYDNLEEKGYYASLIAGNISQSLRVDSIKIDTRSYPYPFRCYATQQIIRQTSQLRRTLITSGYLREVIRSDNNPHGFLIERWNTLENKDLEPQNLSDEK</sequence>
<dbReference type="KEGG" id="pgs:CPT03_13535"/>
<evidence type="ECO:0000313" key="2">
    <source>
        <dbReference type="EMBL" id="ATP57420.1"/>
    </source>
</evidence>
<feature type="transmembrane region" description="Helical" evidence="1">
    <location>
        <begin position="17"/>
        <end position="35"/>
    </location>
</feature>
<keyword evidence="1" id="KW-1133">Transmembrane helix</keyword>
<proteinExistence type="predicted"/>
<dbReference type="InterPro" id="IPR022276">
    <property type="entry name" value="Conjug_transposon_TraK"/>
</dbReference>
<dbReference type="OrthoDB" id="1039148at2"/>
<dbReference type="AlphaFoldDB" id="A0A2D1U760"/>
<organism evidence="2 3">
    <name type="scientific">Pedobacter ginsengisoli</name>
    <dbReference type="NCBI Taxonomy" id="363852"/>
    <lineage>
        <taxon>Bacteria</taxon>
        <taxon>Pseudomonadati</taxon>
        <taxon>Bacteroidota</taxon>
        <taxon>Sphingobacteriia</taxon>
        <taxon>Sphingobacteriales</taxon>
        <taxon>Sphingobacteriaceae</taxon>
        <taxon>Pedobacter</taxon>
    </lineage>
</organism>
<dbReference type="EMBL" id="CP024091">
    <property type="protein sequence ID" value="ATP57420.1"/>
    <property type="molecule type" value="Genomic_DNA"/>
</dbReference>
<gene>
    <name evidence="2" type="primary">traK</name>
    <name evidence="2" type="ORF">CPT03_13535</name>
</gene>
<evidence type="ECO:0000256" key="1">
    <source>
        <dbReference type="SAM" id="Phobius"/>
    </source>
</evidence>